<sequence length="250" mass="27341">MTYPFALLSELRDAANDHGYRIGPEEAAGWIFFRSASAPAEIGLAAASPSGPFFLSVMHQGVARTLGAPPVSPCAKGHAAAFVFATRDDLHAGVQAVYQLSVSLPNFPLEKYEKAVAGIGDTEGEGAQKFRIGQNIFRDALMEYWNGRCPMSGICSPDLLRASHMMPWARCETDAQRLDVYNGLLLSALWDAAFDAGLVTFDDDGKVLPSVHLEDAAQEALALNEAPRLALRDDHRPYLAYHRDHVWIRN</sequence>
<organism evidence="2 3">
    <name type="scientific">Methylobacterium marchantiae</name>
    <dbReference type="NCBI Taxonomy" id="600331"/>
    <lineage>
        <taxon>Bacteria</taxon>
        <taxon>Pseudomonadati</taxon>
        <taxon>Pseudomonadota</taxon>
        <taxon>Alphaproteobacteria</taxon>
        <taxon>Hyphomicrobiales</taxon>
        <taxon>Methylobacteriaceae</taxon>
        <taxon>Methylobacterium</taxon>
    </lineage>
</organism>
<dbReference type="Pfam" id="PF13391">
    <property type="entry name" value="HNH_2"/>
    <property type="match status" value="1"/>
</dbReference>
<evidence type="ECO:0000313" key="2">
    <source>
        <dbReference type="EMBL" id="MFD1303748.1"/>
    </source>
</evidence>
<gene>
    <name evidence="2" type="ORF">ACFQ4G_19455</name>
</gene>
<dbReference type="InterPro" id="IPR003615">
    <property type="entry name" value="HNH_nuc"/>
</dbReference>
<keyword evidence="3" id="KW-1185">Reference proteome</keyword>
<evidence type="ECO:0000259" key="1">
    <source>
        <dbReference type="Pfam" id="PF13391"/>
    </source>
</evidence>
<dbReference type="EMBL" id="JBHTND010000037">
    <property type="protein sequence ID" value="MFD1303748.1"/>
    <property type="molecule type" value="Genomic_DNA"/>
</dbReference>
<keyword evidence="2" id="KW-0378">Hydrolase</keyword>
<reference evidence="3" key="1">
    <citation type="journal article" date="2019" name="Int. J. Syst. Evol. Microbiol.">
        <title>The Global Catalogue of Microorganisms (GCM) 10K type strain sequencing project: providing services to taxonomists for standard genome sequencing and annotation.</title>
        <authorList>
            <consortium name="The Broad Institute Genomics Platform"/>
            <consortium name="The Broad Institute Genome Sequencing Center for Infectious Disease"/>
            <person name="Wu L."/>
            <person name="Ma J."/>
        </authorList>
    </citation>
    <scope>NUCLEOTIDE SEQUENCE [LARGE SCALE GENOMIC DNA]</scope>
    <source>
        <strain evidence="3">CCUG 56108</strain>
    </source>
</reference>
<evidence type="ECO:0000313" key="3">
    <source>
        <dbReference type="Proteomes" id="UP001597176"/>
    </source>
</evidence>
<dbReference type="RefSeq" id="WP_238209222.1">
    <property type="nucleotide sequence ID" value="NZ_JBHTND010000037.1"/>
</dbReference>
<feature type="domain" description="HNH nuclease" evidence="1">
    <location>
        <begin position="149"/>
        <end position="202"/>
    </location>
</feature>
<name>A0ABW3X680_9HYPH</name>
<dbReference type="Proteomes" id="UP001597176">
    <property type="component" value="Unassembled WGS sequence"/>
</dbReference>
<accession>A0ABW3X680</accession>
<dbReference type="GO" id="GO:0004519">
    <property type="term" value="F:endonuclease activity"/>
    <property type="evidence" value="ECO:0007669"/>
    <property type="project" value="UniProtKB-KW"/>
</dbReference>
<comment type="caution">
    <text evidence="2">The sequence shown here is derived from an EMBL/GenBank/DDBJ whole genome shotgun (WGS) entry which is preliminary data.</text>
</comment>
<proteinExistence type="predicted"/>
<protein>
    <submittedName>
        <fullName evidence="2">HNH endonuclease</fullName>
    </submittedName>
</protein>
<keyword evidence="2" id="KW-0255">Endonuclease</keyword>
<keyword evidence="2" id="KW-0540">Nuclease</keyword>